<evidence type="ECO:0000256" key="12">
    <source>
        <dbReference type="ARBA" id="ARBA00065909"/>
    </source>
</evidence>
<proteinExistence type="inferred from homology"/>
<evidence type="ECO:0000313" key="16">
    <source>
        <dbReference type="Proteomes" id="UP000007110"/>
    </source>
</evidence>
<dbReference type="PRINTS" id="PR00259">
    <property type="entry name" value="TMFOUR"/>
</dbReference>
<evidence type="ECO:0000256" key="2">
    <source>
        <dbReference type="ARBA" id="ARBA00004651"/>
    </source>
</evidence>
<evidence type="ECO:0000256" key="4">
    <source>
        <dbReference type="ARBA" id="ARBA00022475"/>
    </source>
</evidence>
<reference evidence="16" key="1">
    <citation type="submission" date="2015-02" db="EMBL/GenBank/DDBJ databases">
        <title>Genome sequencing for Strongylocentrotus purpuratus.</title>
        <authorList>
            <person name="Murali S."/>
            <person name="Liu Y."/>
            <person name="Vee V."/>
            <person name="English A."/>
            <person name="Wang M."/>
            <person name="Skinner E."/>
            <person name="Han Y."/>
            <person name="Muzny D.M."/>
            <person name="Worley K.C."/>
            <person name="Gibbs R.A."/>
        </authorList>
    </citation>
    <scope>NUCLEOTIDE SEQUENCE</scope>
</reference>
<feature type="transmembrane region" description="Helical" evidence="13">
    <location>
        <begin position="258"/>
        <end position="283"/>
    </location>
</feature>
<dbReference type="PIRSF" id="PIRSF002419">
    <property type="entry name" value="Tetraspanin"/>
    <property type="match status" value="1"/>
</dbReference>
<feature type="transmembrane region" description="Helical" evidence="13">
    <location>
        <begin position="88"/>
        <end position="108"/>
    </location>
</feature>
<evidence type="ECO:0000256" key="10">
    <source>
        <dbReference type="ARBA" id="ARBA00023180"/>
    </source>
</evidence>
<keyword evidence="10" id="KW-0325">Glycoprotein</keyword>
<dbReference type="EnsemblMetazoa" id="XM_782179">
    <property type="protein sequence ID" value="XP_787272"/>
    <property type="gene ID" value="LOC582219"/>
</dbReference>
<evidence type="ECO:0000313" key="15">
    <source>
        <dbReference type="EnsemblMetazoa" id="XP_787272"/>
    </source>
</evidence>
<reference evidence="15" key="2">
    <citation type="submission" date="2021-01" db="UniProtKB">
        <authorList>
            <consortium name="EnsemblMetazoa"/>
        </authorList>
    </citation>
    <scope>IDENTIFICATION</scope>
</reference>
<dbReference type="PANTHER" id="PTHR19282:SF431">
    <property type="entry name" value="TETRASPANIN 26A, ISOFORM B-RELATED"/>
    <property type="match status" value="1"/>
</dbReference>
<evidence type="ECO:0000256" key="5">
    <source>
        <dbReference type="ARBA" id="ARBA00022692"/>
    </source>
</evidence>
<dbReference type="InterPro" id="IPR018503">
    <property type="entry name" value="Tetraspanin_CS"/>
</dbReference>
<dbReference type="RefSeq" id="XP_787272.1">
    <property type="nucleotide sequence ID" value="XM_782179.5"/>
</dbReference>
<evidence type="ECO:0000256" key="7">
    <source>
        <dbReference type="ARBA" id="ARBA00022989"/>
    </source>
</evidence>
<dbReference type="Proteomes" id="UP000007110">
    <property type="component" value="Unassembled WGS sequence"/>
</dbReference>
<keyword evidence="5 13" id="KW-0812">Transmembrane</keyword>
<dbReference type="KEGG" id="spu:582219"/>
<dbReference type="AlphaFoldDB" id="A0A7M7RC22"/>
<organism evidence="15 16">
    <name type="scientific">Strongylocentrotus purpuratus</name>
    <name type="common">Purple sea urchin</name>
    <dbReference type="NCBI Taxonomy" id="7668"/>
    <lineage>
        <taxon>Eukaryota</taxon>
        <taxon>Metazoa</taxon>
        <taxon>Echinodermata</taxon>
        <taxon>Eleutherozoa</taxon>
        <taxon>Echinozoa</taxon>
        <taxon>Echinoidea</taxon>
        <taxon>Euechinoidea</taxon>
        <taxon>Echinacea</taxon>
        <taxon>Camarodonta</taxon>
        <taxon>Echinidea</taxon>
        <taxon>Strongylocentrotidae</taxon>
        <taxon>Strongylocentrotus</taxon>
    </lineage>
</organism>
<name>A0A7M7RC22_STRPU</name>
<evidence type="ECO:0000256" key="6">
    <source>
        <dbReference type="ARBA" id="ARBA00022753"/>
    </source>
</evidence>
<evidence type="ECO:0000256" key="9">
    <source>
        <dbReference type="ARBA" id="ARBA00023157"/>
    </source>
</evidence>
<dbReference type="SUPFAM" id="SSF48652">
    <property type="entry name" value="Tetraspanin"/>
    <property type="match status" value="1"/>
</dbReference>
<evidence type="ECO:0000256" key="3">
    <source>
        <dbReference type="ARBA" id="ARBA00006840"/>
    </source>
</evidence>
<feature type="transmembrane region" description="Helical" evidence="13">
    <location>
        <begin position="120"/>
        <end position="142"/>
    </location>
</feature>
<comment type="subunit">
    <text evidence="12">Interacts with ADAM10; the interaction influences ADAM10 substrate specificity, endocytosis and turnover.</text>
</comment>
<keyword evidence="16" id="KW-1185">Reference proteome</keyword>
<dbReference type="GO" id="GO:0031902">
    <property type="term" value="C:late endosome membrane"/>
    <property type="evidence" value="ECO:0007669"/>
    <property type="project" value="UniProtKB-SubCell"/>
</dbReference>
<dbReference type="OrthoDB" id="2014092at2759"/>
<dbReference type="PROSITE" id="PS00421">
    <property type="entry name" value="TM4_1"/>
    <property type="match status" value="1"/>
</dbReference>
<dbReference type="InterPro" id="IPR000301">
    <property type="entry name" value="Tetraspanin_animals"/>
</dbReference>
<dbReference type="GeneID" id="582219"/>
<evidence type="ECO:0000256" key="13">
    <source>
        <dbReference type="RuleBase" id="RU361218"/>
    </source>
</evidence>
<dbReference type="PANTHER" id="PTHR19282">
    <property type="entry name" value="TETRASPANIN"/>
    <property type="match status" value="1"/>
</dbReference>
<dbReference type="Gene3D" id="1.10.1450.10">
    <property type="entry name" value="Tetraspanin"/>
    <property type="match status" value="1"/>
</dbReference>
<evidence type="ECO:0000256" key="8">
    <source>
        <dbReference type="ARBA" id="ARBA00023136"/>
    </source>
</evidence>
<keyword evidence="9" id="KW-1015">Disulfide bond</keyword>
<dbReference type="Pfam" id="PF00335">
    <property type="entry name" value="Tetraspanin"/>
    <property type="match status" value="1"/>
</dbReference>
<dbReference type="InterPro" id="IPR018499">
    <property type="entry name" value="Tetraspanin/Peripherin"/>
</dbReference>
<dbReference type="GO" id="GO:0019899">
    <property type="term" value="F:enzyme binding"/>
    <property type="evidence" value="ECO:0007669"/>
    <property type="project" value="UniProtKB-ARBA"/>
</dbReference>
<comment type="similarity">
    <text evidence="3 13">Belongs to the tetraspanin (TM4SF) family.</text>
</comment>
<evidence type="ECO:0000256" key="14">
    <source>
        <dbReference type="SAM" id="MobiDB-lite"/>
    </source>
</evidence>
<dbReference type="GO" id="GO:0051604">
    <property type="term" value="P:protein maturation"/>
    <property type="evidence" value="ECO:0007669"/>
    <property type="project" value="UniProtKB-ARBA"/>
</dbReference>
<dbReference type="GO" id="GO:0005886">
    <property type="term" value="C:plasma membrane"/>
    <property type="evidence" value="ECO:0000318"/>
    <property type="project" value="GO_Central"/>
</dbReference>
<dbReference type="InterPro" id="IPR008952">
    <property type="entry name" value="Tetraspanin_EC2_sf"/>
</dbReference>
<dbReference type="FunFam" id="1.10.1450.10:FF:000011">
    <property type="entry name" value="Tetraspanin"/>
    <property type="match status" value="1"/>
</dbReference>
<keyword evidence="4" id="KW-1003">Cell membrane</keyword>
<protein>
    <recommendedName>
        <fullName evidence="13">Tetraspanin</fullName>
    </recommendedName>
</protein>
<keyword evidence="6" id="KW-0967">Endosome</keyword>
<evidence type="ECO:0000256" key="11">
    <source>
        <dbReference type="ARBA" id="ARBA00056423"/>
    </source>
</evidence>
<dbReference type="InParanoid" id="A0A7M7RC22"/>
<feature type="transmembrane region" description="Helical" evidence="13">
    <location>
        <begin position="45"/>
        <end position="68"/>
    </location>
</feature>
<accession>A0A7M7RC22</accession>
<dbReference type="OMA" id="DPMYGFI"/>
<sequence length="293" mass="32578">MGKKTQPYPQPASSQQQLHYHQPPPARVRRAPHGITVSICVKYTIFAFNVIFWLCGLGILAFGVWGLVSKSVSSVEAIAEEVGIKLDPMYGFIIVGGCIFILAFLGCIGSLRENTCLLKLYVIILVLIFLAEITIGLLVYFYQDRFVTLLDTWVEKTLLNYFDDPDSQFLMDNMQEGLTCCGVNSPDDWQKNAYFNCSSIADSRCSVPFSCCVPDPTTSVINYQCGYGVLALPPTEWFMTIYTIGCAQSLTDWFKTNVILLSCIGGALVLMQSIAICLARSLIGDVKEVKSYW</sequence>
<comment type="function">
    <text evidence="11">Part of TspanC8 subgroup, composed of 6 members that interact with the transmembrane metalloprotease ADAM10. This interaction is required for ADAM10 exit from the endoplasmic reticulum and for enzymatic maturation and trafficking to the cell surface as well as substrate specificity. Different TspanC8/ADAM10 complexes have distinct substrates. Promotes ADAM10-mediated cleavage of CDH2. Negatively regulates ligand-induced Notch activity probably by regulating ADAM10 activity.</text>
</comment>
<evidence type="ECO:0000256" key="1">
    <source>
        <dbReference type="ARBA" id="ARBA00004414"/>
    </source>
</evidence>
<keyword evidence="7 13" id="KW-1133">Transmembrane helix</keyword>
<feature type="region of interest" description="Disordered" evidence="14">
    <location>
        <begin position="1"/>
        <end position="27"/>
    </location>
</feature>
<comment type="subcellular location">
    <subcellularLocation>
        <location evidence="2">Cell membrane</location>
        <topology evidence="2">Multi-pass membrane protein</topology>
    </subcellularLocation>
    <subcellularLocation>
        <location evidence="1">Late endosome membrane</location>
    </subcellularLocation>
    <subcellularLocation>
        <location evidence="13">Membrane</location>
        <topology evidence="13">Multi-pass membrane protein</topology>
    </subcellularLocation>
</comment>
<keyword evidence="8 13" id="KW-0472">Membrane</keyword>